<dbReference type="Pfam" id="PF02518">
    <property type="entry name" value="HATPase_c"/>
    <property type="match status" value="1"/>
</dbReference>
<dbReference type="InterPro" id="IPR001610">
    <property type="entry name" value="PAC"/>
</dbReference>
<dbReference type="EMBL" id="LCNV01000008">
    <property type="protein sequence ID" value="KKU64417.1"/>
    <property type="molecule type" value="Genomic_DNA"/>
</dbReference>
<evidence type="ECO:0000256" key="6">
    <source>
        <dbReference type="ARBA" id="ARBA00023012"/>
    </source>
</evidence>
<dbReference type="GO" id="GO:0009927">
    <property type="term" value="F:histidine phosphotransfer kinase activity"/>
    <property type="evidence" value="ECO:0007669"/>
    <property type="project" value="TreeGrafter"/>
</dbReference>
<dbReference type="SUPFAM" id="SSF55785">
    <property type="entry name" value="PYP-like sensor domain (PAS domain)"/>
    <property type="match status" value="1"/>
</dbReference>
<evidence type="ECO:0000256" key="3">
    <source>
        <dbReference type="ARBA" id="ARBA00022553"/>
    </source>
</evidence>
<protein>
    <recommendedName>
        <fullName evidence="2">histidine kinase</fullName>
        <ecNumber evidence="2">2.7.13.3</ecNumber>
    </recommendedName>
</protein>
<evidence type="ECO:0000256" key="2">
    <source>
        <dbReference type="ARBA" id="ARBA00012438"/>
    </source>
</evidence>
<comment type="catalytic activity">
    <reaction evidence="1">
        <text>ATP + protein L-histidine = ADP + protein N-phospho-L-histidine.</text>
        <dbReference type="EC" id="2.7.13.3"/>
    </reaction>
</comment>
<dbReference type="Pfam" id="PF00989">
    <property type="entry name" value="PAS"/>
    <property type="match status" value="1"/>
</dbReference>
<dbReference type="PANTHER" id="PTHR43047">
    <property type="entry name" value="TWO-COMPONENT HISTIDINE PROTEIN KINASE"/>
    <property type="match status" value="1"/>
</dbReference>
<dbReference type="GO" id="GO:0016491">
    <property type="term" value="F:oxidoreductase activity"/>
    <property type="evidence" value="ECO:0007669"/>
    <property type="project" value="InterPro"/>
</dbReference>
<dbReference type="InterPro" id="IPR000700">
    <property type="entry name" value="PAS-assoc_C"/>
</dbReference>
<dbReference type="InterPro" id="IPR013767">
    <property type="entry name" value="PAS_fold"/>
</dbReference>
<keyword evidence="6" id="KW-0902">Two-component regulatory system</keyword>
<evidence type="ECO:0000259" key="10">
    <source>
        <dbReference type="PROSITE" id="PS50113"/>
    </source>
</evidence>
<dbReference type="AlphaFoldDB" id="A0A0G1S4U7"/>
<dbReference type="InterPro" id="IPR017938">
    <property type="entry name" value="Riboflavin_synthase-like_b-brl"/>
</dbReference>
<evidence type="ECO:0000313" key="13">
    <source>
        <dbReference type="Proteomes" id="UP000034364"/>
    </source>
</evidence>
<feature type="domain" description="PAC" evidence="10">
    <location>
        <begin position="327"/>
        <end position="381"/>
    </location>
</feature>
<evidence type="ECO:0000256" key="4">
    <source>
        <dbReference type="ARBA" id="ARBA00022679"/>
    </source>
</evidence>
<dbReference type="InterPro" id="IPR000014">
    <property type="entry name" value="PAS"/>
</dbReference>
<keyword evidence="7" id="KW-0472">Membrane</keyword>
<reference evidence="12 13" key="1">
    <citation type="journal article" date="2015" name="Nature">
        <title>rRNA introns, odd ribosomes, and small enigmatic genomes across a large radiation of phyla.</title>
        <authorList>
            <person name="Brown C.T."/>
            <person name="Hug L.A."/>
            <person name="Thomas B.C."/>
            <person name="Sharon I."/>
            <person name="Castelle C.J."/>
            <person name="Singh A."/>
            <person name="Wilkins M.J."/>
            <person name="Williams K.H."/>
            <person name="Banfield J.F."/>
        </authorList>
    </citation>
    <scope>NUCLEOTIDE SEQUENCE [LARGE SCALE GENOMIC DNA]</scope>
</reference>
<dbReference type="GO" id="GO:0006355">
    <property type="term" value="P:regulation of DNA-templated transcription"/>
    <property type="evidence" value="ECO:0007669"/>
    <property type="project" value="InterPro"/>
</dbReference>
<dbReference type="PROSITE" id="PS50109">
    <property type="entry name" value="HIS_KIN"/>
    <property type="match status" value="1"/>
</dbReference>
<dbReference type="GO" id="GO:0005886">
    <property type="term" value="C:plasma membrane"/>
    <property type="evidence" value="ECO:0007669"/>
    <property type="project" value="TreeGrafter"/>
</dbReference>
<dbReference type="InterPro" id="IPR005467">
    <property type="entry name" value="His_kinase_dom"/>
</dbReference>
<dbReference type="InterPro" id="IPR036890">
    <property type="entry name" value="HATPase_C_sf"/>
</dbReference>
<feature type="domain" description="PAS" evidence="9">
    <location>
        <begin position="256"/>
        <end position="302"/>
    </location>
</feature>
<dbReference type="InterPro" id="IPR036097">
    <property type="entry name" value="HisK_dim/P_sf"/>
</dbReference>
<dbReference type="PROSITE" id="PS50113">
    <property type="entry name" value="PAC"/>
    <property type="match status" value="1"/>
</dbReference>
<dbReference type="SMART" id="SM00086">
    <property type="entry name" value="PAC"/>
    <property type="match status" value="1"/>
</dbReference>
<dbReference type="InterPro" id="IPR039261">
    <property type="entry name" value="FNR_nucleotide-bd"/>
</dbReference>
<dbReference type="NCBIfam" id="TIGR00229">
    <property type="entry name" value="sensory_box"/>
    <property type="match status" value="1"/>
</dbReference>
<dbReference type="InterPro" id="IPR017927">
    <property type="entry name" value="FAD-bd_FR_type"/>
</dbReference>
<proteinExistence type="predicted"/>
<dbReference type="CDD" id="cd00322">
    <property type="entry name" value="FNR_like"/>
    <property type="match status" value="1"/>
</dbReference>
<evidence type="ECO:0000259" key="8">
    <source>
        <dbReference type="PROSITE" id="PS50109"/>
    </source>
</evidence>
<evidence type="ECO:0000256" key="7">
    <source>
        <dbReference type="ARBA" id="ARBA00023136"/>
    </source>
</evidence>
<dbReference type="PROSITE" id="PS51384">
    <property type="entry name" value="FAD_FR"/>
    <property type="match status" value="1"/>
</dbReference>
<feature type="domain" description="FAD-binding FR-type" evidence="11">
    <location>
        <begin position="17"/>
        <end position="119"/>
    </location>
</feature>
<evidence type="ECO:0000259" key="11">
    <source>
        <dbReference type="PROSITE" id="PS51384"/>
    </source>
</evidence>
<dbReference type="Gene3D" id="1.10.287.130">
    <property type="match status" value="1"/>
</dbReference>
<dbReference type="GO" id="GO:0000155">
    <property type="term" value="F:phosphorelay sensor kinase activity"/>
    <property type="evidence" value="ECO:0007669"/>
    <property type="project" value="InterPro"/>
</dbReference>
<keyword evidence="3" id="KW-0597">Phosphoprotein</keyword>
<dbReference type="CDD" id="cd00130">
    <property type="entry name" value="PAS"/>
    <property type="match status" value="1"/>
</dbReference>
<feature type="domain" description="Histidine kinase" evidence="8">
    <location>
        <begin position="385"/>
        <end position="601"/>
    </location>
</feature>
<dbReference type="PANTHER" id="PTHR43047:SF72">
    <property type="entry name" value="OSMOSENSING HISTIDINE PROTEIN KINASE SLN1"/>
    <property type="match status" value="1"/>
</dbReference>
<dbReference type="CDD" id="cd00082">
    <property type="entry name" value="HisKA"/>
    <property type="match status" value="1"/>
</dbReference>
<dbReference type="Gene3D" id="3.30.565.10">
    <property type="entry name" value="Histidine kinase-like ATPase, C-terminal domain"/>
    <property type="match status" value="1"/>
</dbReference>
<dbReference type="InterPro" id="IPR004358">
    <property type="entry name" value="Sig_transdc_His_kin-like_C"/>
</dbReference>
<dbReference type="SUPFAM" id="SSF47384">
    <property type="entry name" value="Homodimeric domain of signal transducing histidine kinase"/>
    <property type="match status" value="1"/>
</dbReference>
<dbReference type="SMART" id="SM00388">
    <property type="entry name" value="HisKA"/>
    <property type="match status" value="1"/>
</dbReference>
<dbReference type="InterPro" id="IPR035965">
    <property type="entry name" value="PAS-like_dom_sf"/>
</dbReference>
<dbReference type="Gene3D" id="2.40.30.10">
    <property type="entry name" value="Translation factors"/>
    <property type="match status" value="1"/>
</dbReference>
<dbReference type="Pfam" id="PF00512">
    <property type="entry name" value="HisKA"/>
    <property type="match status" value="1"/>
</dbReference>
<organism evidence="12 13">
    <name type="scientific">Candidatus Amesbacteria bacterium GW2011_GWA1_47_16</name>
    <dbReference type="NCBI Taxonomy" id="1618353"/>
    <lineage>
        <taxon>Bacteria</taxon>
        <taxon>Candidatus Amesiibacteriota</taxon>
    </lineage>
</organism>
<evidence type="ECO:0000259" key="9">
    <source>
        <dbReference type="PROSITE" id="PS50112"/>
    </source>
</evidence>
<dbReference type="InterPro" id="IPR003594">
    <property type="entry name" value="HATPase_dom"/>
</dbReference>
<dbReference type="SMART" id="SM00387">
    <property type="entry name" value="HATPase_c"/>
    <property type="match status" value="1"/>
</dbReference>
<dbReference type="Pfam" id="PF00175">
    <property type="entry name" value="NAD_binding_1"/>
    <property type="match status" value="1"/>
</dbReference>
<dbReference type="SUPFAM" id="SSF55874">
    <property type="entry name" value="ATPase domain of HSP90 chaperone/DNA topoisomerase II/histidine kinase"/>
    <property type="match status" value="1"/>
</dbReference>
<dbReference type="PRINTS" id="PR00344">
    <property type="entry name" value="BCTRLSENSOR"/>
</dbReference>
<evidence type="ECO:0000256" key="1">
    <source>
        <dbReference type="ARBA" id="ARBA00000085"/>
    </source>
</evidence>
<comment type="caution">
    <text evidence="12">The sequence shown here is derived from an EMBL/GenBank/DDBJ whole genome shotgun (WGS) entry which is preliminary data.</text>
</comment>
<dbReference type="FunFam" id="1.10.287.130:FF:000001">
    <property type="entry name" value="Two-component sensor histidine kinase"/>
    <property type="match status" value="1"/>
</dbReference>
<evidence type="ECO:0000313" key="12">
    <source>
        <dbReference type="EMBL" id="KKU64417.1"/>
    </source>
</evidence>
<keyword evidence="4" id="KW-0808">Transferase</keyword>
<gene>
    <name evidence="12" type="ORF">UX87_C0008G0015</name>
</gene>
<dbReference type="InterPro" id="IPR003661">
    <property type="entry name" value="HisK_dim/P_dom"/>
</dbReference>
<dbReference type="FunFam" id="3.30.565.10:FF:000006">
    <property type="entry name" value="Sensor histidine kinase WalK"/>
    <property type="match status" value="1"/>
</dbReference>
<accession>A0A0G1S4U7</accession>
<dbReference type="Proteomes" id="UP000034364">
    <property type="component" value="Unassembled WGS sequence"/>
</dbReference>
<dbReference type="PROSITE" id="PS50112">
    <property type="entry name" value="PAS"/>
    <property type="match status" value="1"/>
</dbReference>
<keyword evidence="5 12" id="KW-0418">Kinase</keyword>
<evidence type="ECO:0000256" key="5">
    <source>
        <dbReference type="ARBA" id="ARBA00022777"/>
    </source>
</evidence>
<dbReference type="Gene3D" id="3.30.450.20">
    <property type="entry name" value="PAS domain"/>
    <property type="match status" value="1"/>
</dbReference>
<dbReference type="EC" id="2.7.13.3" evidence="2"/>
<dbReference type="SUPFAM" id="SSF52343">
    <property type="entry name" value="Ferredoxin reductase-like, C-terminal NADP-linked domain"/>
    <property type="match status" value="1"/>
</dbReference>
<dbReference type="InterPro" id="IPR001433">
    <property type="entry name" value="OxRdtase_FAD/NAD-bd"/>
</dbReference>
<dbReference type="SUPFAM" id="SSF63380">
    <property type="entry name" value="Riboflavin synthase domain-like"/>
    <property type="match status" value="1"/>
</dbReference>
<name>A0A0G1S4U7_9BACT</name>
<sequence>MEPVAQNGHFSYTSYRMNIYKAGVSRVKEVCESTFEIEFDLSPDLIEFKAGQYVWVQIPKEIDDPKGNIRAFSIVSTPDEKNIRIVFRKGTSNYKKHLLTLRPDEKVLIFGPFGFLNIPAQSDIPVVFIVGGVGIAPFMSMVNHATQINSKQQVRLIYANSRKESAPYLEQLQDLKSRNSSFDYVNIFGKVSWQDIEKVSRKLRTPSFYVLGPETMVKSVAAYLFKHGVANHRLVFEEYSCSKESLKKTGALKIVNDQVFKLAVQSAFNHIVITDLDGTILYANSAASHMTGFSTLEMIGNTPRLWGGLMNHSFYKNLWTTIKAKHRTFLGELTNRHKDGTFYTARVRISPIIDSANDMIGFIGTEEDITKEKEVEKLKDEFVSIASHELRTPLTAIDGLISMVLDGEYGEVDKNLKQPLEDVNTSSARLIHLVNDLLNLSRIQAGRMKYTLSEFSIADVITETVQQLEPLFTKKGLRLTTERLKKVRVRGDSDKVKEVLNNLIGNSLKFTDKGGVTVSLKVTGDKVHIFVRDTGIGIAKKDQSKLFGNFQQLESGAGRPAGTGLGLHISKEMALKMGGDIWLEKSDSGKGSTFAFSIPKS</sequence>
<dbReference type="Gene3D" id="3.40.50.80">
    <property type="entry name" value="Nucleotide-binding domain of ferredoxin-NADP reductase (FNR) module"/>
    <property type="match status" value="1"/>
</dbReference>